<dbReference type="AlphaFoldDB" id="A0A1J5QCP7"/>
<evidence type="ECO:0000313" key="1">
    <source>
        <dbReference type="EMBL" id="OIQ81385.1"/>
    </source>
</evidence>
<reference evidence="1" key="1">
    <citation type="submission" date="2016-10" db="EMBL/GenBank/DDBJ databases">
        <title>Sequence of Gallionella enrichment culture.</title>
        <authorList>
            <person name="Poehlein A."/>
            <person name="Muehling M."/>
            <person name="Daniel R."/>
        </authorList>
    </citation>
    <scope>NUCLEOTIDE SEQUENCE</scope>
</reference>
<evidence type="ECO:0008006" key="2">
    <source>
        <dbReference type="Google" id="ProtNLM"/>
    </source>
</evidence>
<gene>
    <name evidence="1" type="ORF">GALL_368500</name>
</gene>
<protein>
    <recommendedName>
        <fullName evidence="2">Fe2OG dioxygenase domain-containing protein</fullName>
    </recommendedName>
</protein>
<proteinExistence type="predicted"/>
<comment type="caution">
    <text evidence="1">The sequence shown here is derived from an EMBL/GenBank/DDBJ whole genome shotgun (WGS) entry which is preliminary data.</text>
</comment>
<dbReference type="EMBL" id="MLJW01000931">
    <property type="protein sequence ID" value="OIQ81385.1"/>
    <property type="molecule type" value="Genomic_DNA"/>
</dbReference>
<organism evidence="1">
    <name type="scientific">mine drainage metagenome</name>
    <dbReference type="NCBI Taxonomy" id="410659"/>
    <lineage>
        <taxon>unclassified sequences</taxon>
        <taxon>metagenomes</taxon>
        <taxon>ecological metagenomes</taxon>
    </lineage>
</organism>
<accession>A0A1J5QCP7</accession>
<name>A0A1J5QCP7_9ZZZZ</name>
<sequence>MNFAEKLDALYETLSPAEKANYKLLMGLAASGLSPSLGPQMPALQAQAFATVAQCLTAFQPYRDRMTANGIAWRGRPDFVTDALLESLQRESAQTRERAYAYDNHYVGAGAPIADKLALSAQLKALVREHAGEVLPTGIASYLYYDREGQGIPPHIDTDIFSLNVLLMLKHVGGGSRRSCLVVFPNPDYSERIDLEPGEIVIMFAGSITHAREPIQAGEQLAILTFGFHPLGE</sequence>